<dbReference type="SUPFAM" id="SSF56601">
    <property type="entry name" value="beta-lactamase/transpeptidase-like"/>
    <property type="match status" value="1"/>
</dbReference>
<keyword evidence="2" id="KW-0378">Hydrolase</keyword>
<feature type="compositionally biased region" description="Low complexity" evidence="8">
    <location>
        <begin position="984"/>
        <end position="1012"/>
    </location>
</feature>
<evidence type="ECO:0000256" key="5">
    <source>
        <dbReference type="ARBA" id="ARBA00023268"/>
    </source>
</evidence>
<dbReference type="Pfam" id="PF00912">
    <property type="entry name" value="Transgly"/>
    <property type="match status" value="1"/>
</dbReference>
<feature type="compositionally biased region" description="Basic and acidic residues" evidence="8">
    <location>
        <begin position="182"/>
        <end position="203"/>
    </location>
</feature>
<comment type="catalytic activity">
    <reaction evidence="7">
        <text>[GlcNAc-(1-&gt;4)-Mur2Ac(oyl-L-Ala-gamma-D-Glu-L-Lys-D-Ala-D-Ala)](n)-di-trans,octa-cis-undecaprenyl diphosphate + beta-D-GlcNAc-(1-&gt;4)-Mur2Ac(oyl-L-Ala-gamma-D-Glu-L-Lys-D-Ala-D-Ala)-di-trans,octa-cis-undecaprenyl diphosphate = [GlcNAc-(1-&gt;4)-Mur2Ac(oyl-L-Ala-gamma-D-Glu-L-Lys-D-Ala-D-Ala)](n+1)-di-trans,octa-cis-undecaprenyl diphosphate + di-trans,octa-cis-undecaprenyl diphosphate + H(+)</text>
        <dbReference type="Rhea" id="RHEA:23708"/>
        <dbReference type="Rhea" id="RHEA-COMP:9602"/>
        <dbReference type="Rhea" id="RHEA-COMP:9603"/>
        <dbReference type="ChEBI" id="CHEBI:15378"/>
        <dbReference type="ChEBI" id="CHEBI:58405"/>
        <dbReference type="ChEBI" id="CHEBI:60033"/>
        <dbReference type="ChEBI" id="CHEBI:78435"/>
        <dbReference type="EC" id="2.4.99.28"/>
    </reaction>
</comment>
<dbReference type="InterPro" id="IPR023346">
    <property type="entry name" value="Lysozyme-like_dom_sf"/>
</dbReference>
<dbReference type="InterPro" id="IPR036950">
    <property type="entry name" value="PBP_transglycosylase"/>
</dbReference>
<dbReference type="Gene3D" id="1.10.3810.10">
    <property type="entry name" value="Biosynthetic peptidoglycan transglycosylase-like"/>
    <property type="match status" value="1"/>
</dbReference>
<feature type="compositionally biased region" description="Low complexity" evidence="8">
    <location>
        <begin position="1027"/>
        <end position="1045"/>
    </location>
</feature>
<evidence type="ECO:0000256" key="8">
    <source>
        <dbReference type="SAM" id="MobiDB-lite"/>
    </source>
</evidence>
<feature type="compositionally biased region" description="Low complexity" evidence="8">
    <location>
        <begin position="102"/>
        <end position="122"/>
    </location>
</feature>
<feature type="compositionally biased region" description="Pro residues" evidence="8">
    <location>
        <begin position="73"/>
        <end position="82"/>
    </location>
</feature>
<dbReference type="AlphaFoldDB" id="A0A941IKC1"/>
<dbReference type="RefSeq" id="WP_212526206.1">
    <property type="nucleotide sequence ID" value="NZ_JAGSOG010000001.1"/>
</dbReference>
<keyword evidence="11" id="KW-1185">Reference proteome</keyword>
<dbReference type="GO" id="GO:0009002">
    <property type="term" value="F:serine-type D-Ala-D-Ala carboxypeptidase activity"/>
    <property type="evidence" value="ECO:0007669"/>
    <property type="project" value="UniProtKB-EC"/>
</dbReference>
<feature type="compositionally biased region" description="Gly residues" evidence="8">
    <location>
        <begin position="123"/>
        <end position="145"/>
    </location>
</feature>
<dbReference type="SUPFAM" id="SSF53955">
    <property type="entry name" value="Lysozyme-like"/>
    <property type="match status" value="1"/>
</dbReference>
<evidence type="ECO:0000259" key="9">
    <source>
        <dbReference type="Pfam" id="PF00912"/>
    </source>
</evidence>
<keyword evidence="4" id="KW-0808">Transferase</keyword>
<feature type="domain" description="Glycosyl transferase family 51" evidence="9">
    <location>
        <begin position="325"/>
        <end position="490"/>
    </location>
</feature>
<comment type="catalytic activity">
    <reaction evidence="6">
        <text>Preferential cleavage: (Ac)2-L-Lys-D-Ala-|-D-Ala. Also transpeptidation of peptidyl-alanyl moieties that are N-acyl substituents of D-alanine.</text>
        <dbReference type="EC" id="3.4.16.4"/>
    </reaction>
</comment>
<evidence type="ECO:0000313" key="11">
    <source>
        <dbReference type="Proteomes" id="UP000675781"/>
    </source>
</evidence>
<feature type="region of interest" description="Disordered" evidence="8">
    <location>
        <begin position="1"/>
        <end position="249"/>
    </location>
</feature>
<feature type="region of interest" description="Disordered" evidence="8">
    <location>
        <begin position="952"/>
        <end position="1054"/>
    </location>
</feature>
<keyword evidence="1" id="KW-0121">Carboxypeptidase</keyword>
<dbReference type="GO" id="GO:0008955">
    <property type="term" value="F:peptidoglycan glycosyltransferase activity"/>
    <property type="evidence" value="ECO:0007669"/>
    <property type="project" value="UniProtKB-EC"/>
</dbReference>
<evidence type="ECO:0000256" key="2">
    <source>
        <dbReference type="ARBA" id="ARBA00022670"/>
    </source>
</evidence>
<dbReference type="Gene3D" id="3.40.710.10">
    <property type="entry name" value="DD-peptidase/beta-lactamase superfamily"/>
    <property type="match status" value="1"/>
</dbReference>
<proteinExistence type="predicted"/>
<feature type="compositionally biased region" description="Gly residues" evidence="8">
    <location>
        <begin position="50"/>
        <end position="68"/>
    </location>
</feature>
<name>A0A941IKC1_9ACTN</name>
<feature type="compositionally biased region" description="Gly residues" evidence="8">
    <location>
        <begin position="20"/>
        <end position="43"/>
    </location>
</feature>
<evidence type="ECO:0000313" key="10">
    <source>
        <dbReference type="EMBL" id="MBR7831675.1"/>
    </source>
</evidence>
<accession>A0A941IKC1</accession>
<dbReference type="Proteomes" id="UP000675781">
    <property type="component" value="Unassembled WGS sequence"/>
</dbReference>
<dbReference type="PANTHER" id="PTHR32282:SF34">
    <property type="entry name" value="PENICILLIN-BINDING PROTEIN 1A"/>
    <property type="match status" value="1"/>
</dbReference>
<keyword evidence="2" id="KW-0645">Protease</keyword>
<evidence type="ECO:0000256" key="6">
    <source>
        <dbReference type="ARBA" id="ARBA00034000"/>
    </source>
</evidence>
<evidence type="ECO:0000256" key="1">
    <source>
        <dbReference type="ARBA" id="ARBA00022645"/>
    </source>
</evidence>
<gene>
    <name evidence="10" type="ORF">KDL01_00295</name>
</gene>
<feature type="compositionally biased region" description="Polar residues" evidence="8">
    <location>
        <begin position="958"/>
        <end position="972"/>
    </location>
</feature>
<dbReference type="GO" id="GO:0006508">
    <property type="term" value="P:proteolysis"/>
    <property type="evidence" value="ECO:0007669"/>
    <property type="project" value="UniProtKB-KW"/>
</dbReference>
<dbReference type="GO" id="GO:0030288">
    <property type="term" value="C:outer membrane-bounded periplasmic space"/>
    <property type="evidence" value="ECO:0007669"/>
    <property type="project" value="TreeGrafter"/>
</dbReference>
<dbReference type="InterPro" id="IPR012338">
    <property type="entry name" value="Beta-lactam/transpept-like"/>
</dbReference>
<dbReference type="EMBL" id="JAGSOG010000001">
    <property type="protein sequence ID" value="MBR7831675.1"/>
    <property type="molecule type" value="Genomic_DNA"/>
</dbReference>
<sequence>MGGYQYGRGDSTDDDPRSRGQGGGGRRGYGSSGDGDGAAGGGQSPQSRGYGSGGGTRGYGSPGAGGGSDPFVQQPPPTPQHPSPGAAAGSGGSAGSGGGTRGYDPYGGSPAPGASPAAPSGGRAAGGGRRGYGSGSGSRGRGGAGHNEPITGELAGAGTRPSPDPGATRVQDAAEVGAAVPEPRRSRLEERRAARGGDVRDPSQTRSDQYPESALNGRSTRNGAASRAGARARAAGGGRPGGPVKKTGYHRYFDYPRTGKYGWKHWAPSIKQVTGCFLAGFFMVLGLVVFEYETVVIPDVNSTAFAQESNFTYDDASTSFATDGPSNRTIADYSDIPMMIQNAVVAQEDKTFWTNPGVSYTGTARALMVDLMGGSLQGGSTITQQYVKNAYLTQAQTTSRKVDEIFIALKLSRMYDKKTIMADYLNTSPFGRNTDGIEAGVKAWFNISLAQMNKEPAAEQASQSAFLSMMLNSPSTYSAGWDPSQTAATQKAAQTAALGRWKDTLSNMEAYKLITPDVYAQAVASPPKVVALSTTSDSESMTAAQMKQASLDWLDSYDSAHKTTDPNAPTKAEIEDNGGYTVVTTFDAKYMTLAKQAVQTELLSKETKFDQSTLQPGLAAVDPSTGDLVAFYGGSTYENNATQRTAQGGSTFKAFTLATALTNNWSPDSYLNGNVWPDVTVNPDEKTQDAGAPDITNDGSTAKVGWMTLQQATDQSVNTAFVRLEMAQPNNYTSVEQMAEQFGMSSSTPGWTSNQGGCDNARFTLGVCPTDPARMASVYGVLAADGTLHSLTEIKEIKEPNGAIWKPQTTTTQVVSSNVAATETKLLTGVIHNSDGTANSSYRSSGLDMTNIAGKTGTSTMDYTASTKTAMSQVGYNNHDGTFTTAGIWFDGYSSKLAISVGISRWTNITLNGQQVATQLPVDNIADSGLDYGATYPFAIWADFMKQMQGTSMGGDETFTTPQPNPNATVYNSPSASPSPSPTPSKTTQSPAPPTQTQYTPTASPSASCTPSLIDQCDGTGNGGGSTPSDSASASASPSDTSTGRRNGGGTGGT</sequence>
<organism evidence="10 11">
    <name type="scientific">Actinospica durhamensis</name>
    <dbReference type="NCBI Taxonomy" id="1508375"/>
    <lineage>
        <taxon>Bacteria</taxon>
        <taxon>Bacillati</taxon>
        <taxon>Actinomycetota</taxon>
        <taxon>Actinomycetes</taxon>
        <taxon>Catenulisporales</taxon>
        <taxon>Actinospicaceae</taxon>
        <taxon>Actinospica</taxon>
    </lineage>
</organism>
<dbReference type="PANTHER" id="PTHR32282">
    <property type="entry name" value="BINDING PROTEIN TRANSPEPTIDASE, PUTATIVE-RELATED"/>
    <property type="match status" value="1"/>
</dbReference>
<evidence type="ECO:0000256" key="3">
    <source>
        <dbReference type="ARBA" id="ARBA00022676"/>
    </source>
</evidence>
<dbReference type="InterPro" id="IPR050396">
    <property type="entry name" value="Glycosyltr_51/Transpeptidase"/>
</dbReference>
<comment type="caution">
    <text evidence="10">The sequence shown here is derived from an EMBL/GenBank/DDBJ whole genome shotgun (WGS) entry which is preliminary data.</text>
</comment>
<evidence type="ECO:0000256" key="4">
    <source>
        <dbReference type="ARBA" id="ARBA00022679"/>
    </source>
</evidence>
<protein>
    <submittedName>
        <fullName evidence="10">Penicillin-binding protein</fullName>
    </submittedName>
</protein>
<feature type="compositionally biased region" description="Gly residues" evidence="8">
    <location>
        <begin position="88"/>
        <end position="101"/>
    </location>
</feature>
<reference evidence="10" key="1">
    <citation type="submission" date="2021-04" db="EMBL/GenBank/DDBJ databases">
        <title>Genome based classification of Actinospica acidithermotolerans sp. nov., an actinobacterium isolated from an Indonesian hot spring.</title>
        <authorList>
            <person name="Kusuma A.B."/>
            <person name="Putra K.E."/>
            <person name="Nafisah S."/>
            <person name="Loh J."/>
            <person name="Nouioui I."/>
            <person name="Goodfellow M."/>
        </authorList>
    </citation>
    <scope>NUCLEOTIDE SEQUENCE</scope>
    <source>
        <strain evidence="10">CSCA 57</strain>
    </source>
</reference>
<dbReference type="GO" id="GO:0009252">
    <property type="term" value="P:peptidoglycan biosynthetic process"/>
    <property type="evidence" value="ECO:0007669"/>
    <property type="project" value="TreeGrafter"/>
</dbReference>
<keyword evidence="5" id="KW-0511">Multifunctional enzyme</keyword>
<evidence type="ECO:0000256" key="7">
    <source>
        <dbReference type="ARBA" id="ARBA00049902"/>
    </source>
</evidence>
<feature type="compositionally biased region" description="Low complexity" evidence="8">
    <location>
        <begin position="217"/>
        <end position="234"/>
    </location>
</feature>
<keyword evidence="3" id="KW-0328">Glycosyltransferase</keyword>
<dbReference type="InterPro" id="IPR001264">
    <property type="entry name" value="Glyco_trans_51"/>
</dbReference>